<dbReference type="Proteomes" id="UP000712600">
    <property type="component" value="Unassembled WGS sequence"/>
</dbReference>
<gene>
    <name evidence="1" type="ORF">F2Q69_00036302</name>
</gene>
<evidence type="ECO:0000313" key="1">
    <source>
        <dbReference type="EMBL" id="KAF3598265.1"/>
    </source>
</evidence>
<accession>A0A8S9SE53</accession>
<proteinExistence type="predicted"/>
<comment type="caution">
    <text evidence="1">The sequence shown here is derived from an EMBL/GenBank/DDBJ whole genome shotgun (WGS) entry which is preliminary data.</text>
</comment>
<sequence>MNFPNRRFLGPSICEYATLEEESSPMKKLPKQKPIIGVKRILSDFQKAQDHEKWSRNYEVMIQSPKPAKPVLHLPQLESNRFNQL</sequence>
<reference evidence="1" key="1">
    <citation type="submission" date="2019-12" db="EMBL/GenBank/DDBJ databases">
        <title>Genome sequencing and annotation of Brassica cretica.</title>
        <authorList>
            <person name="Studholme D.J."/>
            <person name="Sarris P."/>
        </authorList>
    </citation>
    <scope>NUCLEOTIDE SEQUENCE</scope>
    <source>
        <strain evidence="1">PFS-109/04</strain>
        <tissue evidence="1">Leaf</tissue>
    </source>
</reference>
<name>A0A8S9SE53_BRACR</name>
<dbReference type="AlphaFoldDB" id="A0A8S9SE53"/>
<evidence type="ECO:0000313" key="2">
    <source>
        <dbReference type="Proteomes" id="UP000712600"/>
    </source>
</evidence>
<dbReference type="EMBL" id="QGKX02000004">
    <property type="protein sequence ID" value="KAF3598265.1"/>
    <property type="molecule type" value="Genomic_DNA"/>
</dbReference>
<organism evidence="1 2">
    <name type="scientific">Brassica cretica</name>
    <name type="common">Mustard</name>
    <dbReference type="NCBI Taxonomy" id="69181"/>
    <lineage>
        <taxon>Eukaryota</taxon>
        <taxon>Viridiplantae</taxon>
        <taxon>Streptophyta</taxon>
        <taxon>Embryophyta</taxon>
        <taxon>Tracheophyta</taxon>
        <taxon>Spermatophyta</taxon>
        <taxon>Magnoliopsida</taxon>
        <taxon>eudicotyledons</taxon>
        <taxon>Gunneridae</taxon>
        <taxon>Pentapetalae</taxon>
        <taxon>rosids</taxon>
        <taxon>malvids</taxon>
        <taxon>Brassicales</taxon>
        <taxon>Brassicaceae</taxon>
        <taxon>Brassiceae</taxon>
        <taxon>Brassica</taxon>
    </lineage>
</organism>
<protein>
    <submittedName>
        <fullName evidence="1">Uncharacterized protein</fullName>
    </submittedName>
</protein>